<dbReference type="EMBL" id="LATX01001156">
    <property type="protein sequence ID" value="KTB43480.1"/>
    <property type="molecule type" value="Genomic_DNA"/>
</dbReference>
<feature type="region of interest" description="Disordered" evidence="1">
    <location>
        <begin position="492"/>
        <end position="515"/>
    </location>
</feature>
<dbReference type="InterPro" id="IPR001810">
    <property type="entry name" value="F-box_dom"/>
</dbReference>
<feature type="compositionally biased region" description="Basic and acidic residues" evidence="1">
    <location>
        <begin position="648"/>
        <end position="662"/>
    </location>
</feature>
<evidence type="ECO:0000256" key="1">
    <source>
        <dbReference type="SAM" id="MobiDB-lite"/>
    </source>
</evidence>
<dbReference type="SUPFAM" id="SSF81383">
    <property type="entry name" value="F-box domain"/>
    <property type="match status" value="1"/>
</dbReference>
<dbReference type="PROSITE" id="PS50181">
    <property type="entry name" value="FBOX"/>
    <property type="match status" value="1"/>
</dbReference>
<feature type="region of interest" description="Disordered" evidence="1">
    <location>
        <begin position="345"/>
        <end position="368"/>
    </location>
</feature>
<feature type="compositionally biased region" description="Pro residues" evidence="1">
    <location>
        <begin position="579"/>
        <end position="591"/>
    </location>
</feature>
<feature type="compositionally biased region" description="Low complexity" evidence="1">
    <location>
        <begin position="628"/>
        <end position="637"/>
    </location>
</feature>
<feature type="compositionally biased region" description="Acidic residues" evidence="1">
    <location>
        <begin position="233"/>
        <end position="243"/>
    </location>
</feature>
<dbReference type="eggNOG" id="ENOG502RDEN">
    <property type="taxonomic scope" value="Eukaryota"/>
</dbReference>
<evidence type="ECO:0000313" key="4">
    <source>
        <dbReference type="Proteomes" id="UP000054988"/>
    </source>
</evidence>
<accession>A0A0W0G4R2</accession>
<feature type="compositionally biased region" description="Acidic residues" evidence="1">
    <location>
        <begin position="345"/>
        <end position="366"/>
    </location>
</feature>
<feature type="region of interest" description="Disordered" evidence="1">
    <location>
        <begin position="227"/>
        <end position="276"/>
    </location>
</feature>
<dbReference type="Pfam" id="PF12937">
    <property type="entry name" value="F-box-like"/>
    <property type="match status" value="1"/>
</dbReference>
<organism evidence="3 4">
    <name type="scientific">Moniliophthora roreri</name>
    <name type="common">Frosty pod rot fungus</name>
    <name type="synonym">Monilia roreri</name>
    <dbReference type="NCBI Taxonomy" id="221103"/>
    <lineage>
        <taxon>Eukaryota</taxon>
        <taxon>Fungi</taxon>
        <taxon>Dikarya</taxon>
        <taxon>Basidiomycota</taxon>
        <taxon>Agaricomycotina</taxon>
        <taxon>Agaricomycetes</taxon>
        <taxon>Agaricomycetidae</taxon>
        <taxon>Agaricales</taxon>
        <taxon>Marasmiineae</taxon>
        <taxon>Marasmiaceae</taxon>
        <taxon>Moniliophthora</taxon>
    </lineage>
</organism>
<feature type="domain" description="F-box" evidence="2">
    <location>
        <begin position="7"/>
        <end position="60"/>
    </location>
</feature>
<dbReference type="InterPro" id="IPR036047">
    <property type="entry name" value="F-box-like_dom_sf"/>
</dbReference>
<dbReference type="AlphaFoldDB" id="A0A0W0G4R2"/>
<dbReference type="Gene3D" id="1.20.1280.50">
    <property type="match status" value="1"/>
</dbReference>
<name>A0A0W0G4R2_MONRR</name>
<evidence type="ECO:0000313" key="3">
    <source>
        <dbReference type="EMBL" id="KTB43480.1"/>
    </source>
</evidence>
<dbReference type="Proteomes" id="UP000054988">
    <property type="component" value="Unassembled WGS sequence"/>
</dbReference>
<protein>
    <recommendedName>
        <fullName evidence="2">F-box domain-containing protein</fullName>
    </recommendedName>
</protein>
<evidence type="ECO:0000259" key="2">
    <source>
        <dbReference type="PROSITE" id="PS50181"/>
    </source>
</evidence>
<feature type="region of interest" description="Disordered" evidence="1">
    <location>
        <begin position="578"/>
        <end position="669"/>
    </location>
</feature>
<proteinExistence type="predicted"/>
<gene>
    <name evidence="3" type="ORF">WG66_3938</name>
</gene>
<feature type="compositionally biased region" description="Low complexity" evidence="1">
    <location>
        <begin position="592"/>
        <end position="619"/>
    </location>
</feature>
<sequence length="791" mass="87834">MSTQNPRNSIFSLPTELVEHIVVVCALLESPSSIASLSRTCRYFRDLVYDSSDNHLWREIYLTTFDDPRPVLKALKTPVPEEELLDDKFDWRTQYQDRVRAVRLFQGDGSASLEPAYLEQSFNALLSSITTSPLHSPTDDQFEVGSTSTSRRDACIPPSLNLETESSNASWISHLLADGYPDALMHRLIGRPLEEPDKNERIIRHAQWENTKAGRAFHHLLLQTGFQARPSDGGEEEEDSDQSENEHHYNLRSTSRRKHQDSNEEEFPSSPSAAKQRSLARVLARHRVYNLRYLSADRCWGPYLPFGKFTKPAVSSDANTFIRHVISNLSDAFFTGHSLILAAGDEDEDEVDGDYDPEDDDDDDTESNSHLIEGVVIETASEDEDESGASSLEVQVPPELDVPIYPAQPHLLRPDYAFLSAARMVVEENLRERYGHKFDHEPLWPWFTSMEALDSTRVILERARNLDGLRMGGAPGFWNADGVKSEHGWVKPEPVPEGEEEENQPKVNGCSKEQGEVDGWDWAGAAGKWMRAVSWMDYRDLLFHNLSAYDISHSRLNPDIQETIRVFPMQIRVTGYSRVPPPPALPPPEAPGSPSAASSSRSPQVSYARAPPSTSSASAQGLMSPISTTATDGDTTTMLAELANNRASKSDTKGKGKAKAESDVDLDSDSDESLADLMLGLEDSQPAYDPLVYALPIIHVAGEYVGSDVDEHAQRRCRGTVRMIGDRAVRWTLMEITSDASSPDHDEWVMEGIQVGGIGSMMGVVGMWTGAAHESGDPIGVTFPCYIFAID</sequence>
<reference evidence="3 4" key="1">
    <citation type="submission" date="2015-12" db="EMBL/GenBank/DDBJ databases">
        <title>Draft genome sequence of Moniliophthora roreri, the causal agent of frosty pod rot of cacao.</title>
        <authorList>
            <person name="Aime M.C."/>
            <person name="Diaz-Valderrama J.R."/>
            <person name="Kijpornyongpan T."/>
            <person name="Phillips-Mora W."/>
        </authorList>
    </citation>
    <scope>NUCLEOTIDE SEQUENCE [LARGE SCALE GENOMIC DNA]</scope>
    <source>
        <strain evidence="3 4">MCA 2952</strain>
    </source>
</reference>
<comment type="caution">
    <text evidence="3">The sequence shown here is derived from an EMBL/GenBank/DDBJ whole genome shotgun (WGS) entry which is preliminary data.</text>
</comment>